<evidence type="ECO:0000313" key="8">
    <source>
        <dbReference type="EMBL" id="KAK8731884.1"/>
    </source>
</evidence>
<feature type="signal peptide" evidence="6">
    <location>
        <begin position="1"/>
        <end position="30"/>
    </location>
</feature>
<dbReference type="Gene3D" id="1.20.58.390">
    <property type="entry name" value="Neurotransmitter-gated ion-channel transmembrane domain"/>
    <property type="match status" value="1"/>
</dbReference>
<organism evidence="8 9">
    <name type="scientific">Cherax quadricarinatus</name>
    <name type="common">Australian red claw crayfish</name>
    <dbReference type="NCBI Taxonomy" id="27406"/>
    <lineage>
        <taxon>Eukaryota</taxon>
        <taxon>Metazoa</taxon>
        <taxon>Ecdysozoa</taxon>
        <taxon>Arthropoda</taxon>
        <taxon>Crustacea</taxon>
        <taxon>Multicrustacea</taxon>
        <taxon>Malacostraca</taxon>
        <taxon>Eumalacostraca</taxon>
        <taxon>Eucarida</taxon>
        <taxon>Decapoda</taxon>
        <taxon>Pleocyemata</taxon>
        <taxon>Astacidea</taxon>
        <taxon>Parastacoidea</taxon>
        <taxon>Parastacidae</taxon>
        <taxon>Cherax</taxon>
    </lineage>
</organism>
<dbReference type="InterPro" id="IPR006201">
    <property type="entry name" value="Neur_channel"/>
</dbReference>
<keyword evidence="4 5" id="KW-0472">Membrane</keyword>
<keyword evidence="2 5" id="KW-0812">Transmembrane</keyword>
<evidence type="ECO:0000256" key="4">
    <source>
        <dbReference type="ARBA" id="ARBA00023136"/>
    </source>
</evidence>
<comment type="caution">
    <text evidence="8">The sequence shown here is derived from an EMBL/GenBank/DDBJ whole genome shotgun (WGS) entry which is preliminary data.</text>
</comment>
<accession>A0AAW0WWW3</accession>
<evidence type="ECO:0000256" key="3">
    <source>
        <dbReference type="ARBA" id="ARBA00022989"/>
    </source>
</evidence>
<evidence type="ECO:0000313" key="9">
    <source>
        <dbReference type="Proteomes" id="UP001445076"/>
    </source>
</evidence>
<dbReference type="SUPFAM" id="SSF90112">
    <property type="entry name" value="Neurotransmitter-gated ion-channel transmembrane pore"/>
    <property type="match status" value="1"/>
</dbReference>
<dbReference type="PANTHER" id="PTHR18945">
    <property type="entry name" value="NEUROTRANSMITTER GATED ION CHANNEL"/>
    <property type="match status" value="1"/>
</dbReference>
<dbReference type="Proteomes" id="UP001445076">
    <property type="component" value="Unassembled WGS sequence"/>
</dbReference>
<comment type="subcellular location">
    <subcellularLocation>
        <location evidence="1">Membrane</location>
        <topology evidence="1">Multi-pass membrane protein</topology>
    </subcellularLocation>
</comment>
<protein>
    <recommendedName>
        <fullName evidence="7">Neurotransmitter-gated ion-channel ligand-binding domain-containing protein</fullName>
    </recommendedName>
</protein>
<dbReference type="GO" id="GO:0005230">
    <property type="term" value="F:extracellular ligand-gated monoatomic ion channel activity"/>
    <property type="evidence" value="ECO:0007669"/>
    <property type="project" value="InterPro"/>
</dbReference>
<dbReference type="SUPFAM" id="SSF63712">
    <property type="entry name" value="Nicotinic receptor ligand binding domain-like"/>
    <property type="match status" value="1"/>
</dbReference>
<dbReference type="GO" id="GO:0016020">
    <property type="term" value="C:membrane"/>
    <property type="evidence" value="ECO:0007669"/>
    <property type="project" value="UniProtKB-SubCell"/>
</dbReference>
<keyword evidence="6" id="KW-0732">Signal</keyword>
<evidence type="ECO:0000256" key="5">
    <source>
        <dbReference type="SAM" id="Phobius"/>
    </source>
</evidence>
<proteinExistence type="predicted"/>
<evidence type="ECO:0000256" key="2">
    <source>
        <dbReference type="ARBA" id="ARBA00022692"/>
    </source>
</evidence>
<evidence type="ECO:0000259" key="7">
    <source>
        <dbReference type="Pfam" id="PF02931"/>
    </source>
</evidence>
<feature type="transmembrane region" description="Helical" evidence="5">
    <location>
        <begin position="285"/>
        <end position="303"/>
    </location>
</feature>
<dbReference type="InterPro" id="IPR006202">
    <property type="entry name" value="Neur_chan_lig-bd"/>
</dbReference>
<keyword evidence="3 5" id="KW-1133">Transmembrane helix</keyword>
<feature type="domain" description="Neurotransmitter-gated ion-channel ligand-binding" evidence="7">
    <location>
        <begin position="42"/>
        <end position="252"/>
    </location>
</feature>
<keyword evidence="9" id="KW-1185">Reference proteome</keyword>
<reference evidence="8 9" key="1">
    <citation type="journal article" date="2024" name="BMC Genomics">
        <title>Genome assembly of redclaw crayfish (Cherax quadricarinatus) provides insights into its immune adaptation and hypoxia tolerance.</title>
        <authorList>
            <person name="Liu Z."/>
            <person name="Zheng J."/>
            <person name="Li H."/>
            <person name="Fang K."/>
            <person name="Wang S."/>
            <person name="He J."/>
            <person name="Zhou D."/>
            <person name="Weng S."/>
            <person name="Chi M."/>
            <person name="Gu Z."/>
            <person name="He J."/>
            <person name="Li F."/>
            <person name="Wang M."/>
        </authorList>
    </citation>
    <scope>NUCLEOTIDE SEQUENCE [LARGE SCALE GENOMIC DNA]</scope>
    <source>
        <strain evidence="8">ZL_2023a</strain>
    </source>
</reference>
<dbReference type="Pfam" id="PF02931">
    <property type="entry name" value="Neur_chan_LBD"/>
    <property type="match status" value="1"/>
</dbReference>
<dbReference type="InterPro" id="IPR036734">
    <property type="entry name" value="Neur_chan_lig-bd_sf"/>
</dbReference>
<feature type="transmembrane region" description="Helical" evidence="5">
    <location>
        <begin position="315"/>
        <end position="336"/>
    </location>
</feature>
<name>A0AAW0WWW3_CHEQU</name>
<evidence type="ECO:0000256" key="6">
    <source>
        <dbReference type="SAM" id="SignalP"/>
    </source>
</evidence>
<dbReference type="FunFam" id="2.70.170.10:FF:000028">
    <property type="entry name" value="AcetylCholine Receptor"/>
    <property type="match status" value="1"/>
</dbReference>
<dbReference type="InterPro" id="IPR038050">
    <property type="entry name" value="Neuro_actylchol_rec"/>
</dbReference>
<dbReference type="Gene3D" id="2.70.170.10">
    <property type="entry name" value="Neurotransmitter-gated ion-channel ligand-binding domain"/>
    <property type="match status" value="1"/>
</dbReference>
<dbReference type="AlphaFoldDB" id="A0AAW0WWW3"/>
<evidence type="ECO:0000256" key="1">
    <source>
        <dbReference type="ARBA" id="ARBA00004141"/>
    </source>
</evidence>
<dbReference type="EMBL" id="JARKIK010000059">
    <property type="protein sequence ID" value="KAK8731884.1"/>
    <property type="molecule type" value="Genomic_DNA"/>
</dbReference>
<dbReference type="InterPro" id="IPR036719">
    <property type="entry name" value="Neuro-gated_channel_TM_sf"/>
</dbReference>
<feature type="transmembrane region" description="Helical" evidence="5">
    <location>
        <begin position="423"/>
        <end position="449"/>
    </location>
</feature>
<feature type="chain" id="PRO_5043766001" description="Neurotransmitter-gated ion-channel ligand-binding domain-containing protein" evidence="6">
    <location>
        <begin position="31"/>
        <end position="453"/>
    </location>
</feature>
<gene>
    <name evidence="8" type="ORF">OTU49_007312</name>
</gene>
<dbReference type="PRINTS" id="PR00252">
    <property type="entry name" value="NRIONCHANNEL"/>
</dbReference>
<sequence>MDTCKKGVAFTVPTVCAILLILLLPASGSGFETGTEAQAETETELRRQLLINYDRTARPAATTAVRFRITLKHFDMIEEEQALMVDSWIVNEWFDPRLVWVAKDHKNISKLAFPYNMIWKPDLDVYNSAKVGEPPSFSDTLLIVFNNGRVLFVPPMRLQFSCVMDLTYWPHDSHNCTLIIGSWVHDGFAIDPQIMDDKPEIDIPVLVTESGRNLTRGSWELVEANMTRDVQRYECCPEPYVTIRVSILVTRNAPAYAWTVKLPAVGLSILTFVLFLLPPCAGEKIIFGGLCLILDVLFLAYTSNVITHAPSHTPLIIELVCEQLLLVVGSVVVAAVSTRLARDPHTSGLPSCLKRPLICLSTCLCLNNYKSLVGLVSWEVSQAHQSYSRAAKTEEQLELGENGASHLYCGGGVDFTTTCGLDWLLLAAFIDRVSLIVFVIIFVGNMLAFKVVL</sequence>
<feature type="transmembrane region" description="Helical" evidence="5">
    <location>
        <begin position="255"/>
        <end position="278"/>
    </location>
</feature>
<dbReference type="GO" id="GO:0004888">
    <property type="term" value="F:transmembrane signaling receptor activity"/>
    <property type="evidence" value="ECO:0007669"/>
    <property type="project" value="InterPro"/>
</dbReference>